<feature type="non-terminal residue" evidence="2">
    <location>
        <position position="207"/>
    </location>
</feature>
<proteinExistence type="predicted"/>
<keyword evidence="1" id="KW-1133">Transmembrane helix</keyword>
<feature type="transmembrane region" description="Helical" evidence="1">
    <location>
        <begin position="31"/>
        <end position="50"/>
    </location>
</feature>
<organism evidence="2 3">
    <name type="scientific">Paenibacillus ehimensis</name>
    <dbReference type="NCBI Taxonomy" id="79264"/>
    <lineage>
        <taxon>Bacteria</taxon>
        <taxon>Bacillati</taxon>
        <taxon>Bacillota</taxon>
        <taxon>Bacilli</taxon>
        <taxon>Bacillales</taxon>
        <taxon>Paenibacillaceae</taxon>
        <taxon>Paenibacillus</taxon>
    </lineage>
</organism>
<evidence type="ECO:0000313" key="3">
    <source>
        <dbReference type="Proteomes" id="UP001168883"/>
    </source>
</evidence>
<protein>
    <recommendedName>
        <fullName evidence="4">DUF4131 domain-containing protein</fullName>
    </recommendedName>
</protein>
<reference evidence="2" key="1">
    <citation type="submission" date="2023-07" db="EMBL/GenBank/DDBJ databases">
        <authorList>
            <person name="Aktuganov G."/>
            <person name="Boyko T."/>
            <person name="Delegan Y."/>
            <person name="Galimzianova N."/>
            <person name="Gilvanova E."/>
            <person name="Korobov V."/>
            <person name="Kuzmina L."/>
            <person name="Melentiev A."/>
            <person name="Milman P."/>
            <person name="Ryabova A."/>
            <person name="Stupak E."/>
            <person name="Yasakov T."/>
            <person name="Zharikova N."/>
            <person name="Zhurenko E."/>
        </authorList>
    </citation>
    <scope>NUCLEOTIDE SEQUENCE</scope>
    <source>
        <strain evidence="2">IB-739</strain>
    </source>
</reference>
<gene>
    <name evidence="2" type="ORF">Q3C12_32300</name>
</gene>
<keyword evidence="3" id="KW-1185">Reference proteome</keyword>
<accession>A0ABT8VL14</accession>
<evidence type="ECO:0000256" key="1">
    <source>
        <dbReference type="SAM" id="Phobius"/>
    </source>
</evidence>
<dbReference type="EMBL" id="JAUMKJ010000074">
    <property type="protein sequence ID" value="MDO3681678.1"/>
    <property type="molecule type" value="Genomic_DNA"/>
</dbReference>
<keyword evidence="1" id="KW-0812">Transmembrane</keyword>
<keyword evidence="1" id="KW-0472">Membrane</keyword>
<evidence type="ECO:0000313" key="2">
    <source>
        <dbReference type="EMBL" id="MDO3681678.1"/>
    </source>
</evidence>
<name>A0ABT8VL14_9BACL</name>
<dbReference type="Proteomes" id="UP001168883">
    <property type="component" value="Unassembled WGS sequence"/>
</dbReference>
<feature type="transmembrane region" description="Helical" evidence="1">
    <location>
        <begin position="7"/>
        <end position="25"/>
    </location>
</feature>
<sequence length="207" mass="22108">MRSLIAVGWLGGCGALLGWWAFGWGGRTAWFLVYVWAFFVVYLGVFRAAAGRVLRVERVPAGMEALSSASAWLPGSDPGADRFVYSGEPVTMAYRLSAAWLPLFGGRLRVEERWVHEGTGVRIVRRGMAAAGHRRGAVIHCTMQGLARGVYRQEALIVSAVDAFGLVQAKRESPGGGQLWALPGGSAMAVPLPGAGPEGTRAASRRP</sequence>
<comment type="caution">
    <text evidence="2">The sequence shown here is derived from an EMBL/GenBank/DDBJ whole genome shotgun (WGS) entry which is preliminary data.</text>
</comment>
<evidence type="ECO:0008006" key="4">
    <source>
        <dbReference type="Google" id="ProtNLM"/>
    </source>
</evidence>